<keyword evidence="1" id="KW-1133">Transmembrane helix</keyword>
<protein>
    <submittedName>
        <fullName evidence="3">Uncharacterized protein</fullName>
    </submittedName>
</protein>
<reference evidence="3 4" key="1">
    <citation type="submission" date="2018-10" db="EMBL/GenBank/DDBJ databases">
        <title>Draft genome sequence of the microsporidian Tubulinosema ratisbonensis.</title>
        <authorList>
            <person name="Polonais V."/>
            <person name="Peyretaillade E."/>
            <person name="Niehus S."/>
            <person name="Wawrzyniak I."/>
            <person name="Franchet A."/>
            <person name="Gaspin C."/>
            <person name="Reichstadt M."/>
            <person name="Belser C."/>
            <person name="Labadie K."/>
            <person name="Delbac F."/>
            <person name="Ferrandon D."/>
        </authorList>
    </citation>
    <scope>NUCLEOTIDE SEQUENCE [LARGE SCALE GENOMIC DNA]</scope>
    <source>
        <strain evidence="3 4">Franzen</strain>
    </source>
</reference>
<evidence type="ECO:0000256" key="2">
    <source>
        <dbReference type="SAM" id="SignalP"/>
    </source>
</evidence>
<keyword evidence="2" id="KW-0732">Signal</keyword>
<dbReference type="EMBL" id="RCSS01000234">
    <property type="protein sequence ID" value="RVD92389.1"/>
    <property type="molecule type" value="Genomic_DNA"/>
</dbReference>
<feature type="chain" id="PRO_5019342580" evidence="2">
    <location>
        <begin position="20"/>
        <end position="458"/>
    </location>
</feature>
<evidence type="ECO:0000313" key="4">
    <source>
        <dbReference type="Proteomes" id="UP000282876"/>
    </source>
</evidence>
<comment type="caution">
    <text evidence="3">The sequence shown here is derived from an EMBL/GenBank/DDBJ whole genome shotgun (WGS) entry which is preliminary data.</text>
</comment>
<keyword evidence="4" id="KW-1185">Reference proteome</keyword>
<feature type="transmembrane region" description="Helical" evidence="1">
    <location>
        <begin position="325"/>
        <end position="344"/>
    </location>
</feature>
<proteinExistence type="predicted"/>
<sequence>MINLFTLICMVIFLNPVVNSPSQQIDFNSKFAPIYQISKFKSRVKSELTFPEYSNRSNTSLLWENSKLIEVYNKIQTNLKTKNRYTNFEHINVKNNIINPGIAWESLFKDYLFDVKGVFDSIDIKNIFLNKFFLVREPDDILSNYIAEYFFDFITYENSKNENNLFLGKNSEESLELCIRNFKHEYNRHLINGKKLYDGQCYCYLRVIFENIENFNRNYFLPILKYQLERLLTDEGYKIIFILFPELLFLINYSLDIDFIIFIKKIHILIGFIAIRVQSNLQKIKSEISILKTSKTYLLHHSDFLNNFIYKTRLYTSLMIYTPKLSAYLHSYFIFLAFLSYLRIHFPNFFTLLSFDDYFCSNISTLRTILFYSSEFFQITCVKNYNKKILELTEFKIKTEFLDVYKENFNSGTFNILINNLFDFNNESLCFENIYEFRNSLIKETFLSAVEFFENEFD</sequence>
<dbReference type="Proteomes" id="UP000282876">
    <property type="component" value="Unassembled WGS sequence"/>
</dbReference>
<organism evidence="3 4">
    <name type="scientific">Tubulinosema ratisbonensis</name>
    <dbReference type="NCBI Taxonomy" id="291195"/>
    <lineage>
        <taxon>Eukaryota</taxon>
        <taxon>Fungi</taxon>
        <taxon>Fungi incertae sedis</taxon>
        <taxon>Microsporidia</taxon>
        <taxon>Tubulinosematoidea</taxon>
        <taxon>Tubulinosematidae</taxon>
        <taxon>Tubulinosema</taxon>
    </lineage>
</organism>
<evidence type="ECO:0000313" key="3">
    <source>
        <dbReference type="EMBL" id="RVD92389.1"/>
    </source>
</evidence>
<dbReference type="AlphaFoldDB" id="A0A437AMR6"/>
<gene>
    <name evidence="3" type="ORF">TUBRATIS_11130</name>
</gene>
<name>A0A437AMR6_9MICR</name>
<keyword evidence="1" id="KW-0812">Transmembrane</keyword>
<evidence type="ECO:0000256" key="1">
    <source>
        <dbReference type="SAM" id="Phobius"/>
    </source>
</evidence>
<feature type="signal peptide" evidence="2">
    <location>
        <begin position="1"/>
        <end position="19"/>
    </location>
</feature>
<dbReference type="VEuPathDB" id="MicrosporidiaDB:TUBRATIS_11130"/>
<accession>A0A437AMR6</accession>
<keyword evidence="1" id="KW-0472">Membrane</keyword>